<gene>
    <name evidence="9" type="ORF">AMATHDRAFT_73446</name>
</gene>
<dbReference type="InterPro" id="IPR049452">
    <property type="entry name" value="Anoctamin_TM"/>
</dbReference>
<proteinExistence type="predicted"/>
<dbReference type="AlphaFoldDB" id="A0A2A9NZ43"/>
<feature type="transmembrane region" description="Helical" evidence="6">
    <location>
        <begin position="270"/>
        <end position="292"/>
    </location>
</feature>
<dbReference type="GO" id="GO:0005254">
    <property type="term" value="F:chloride channel activity"/>
    <property type="evidence" value="ECO:0007669"/>
    <property type="project" value="TreeGrafter"/>
</dbReference>
<evidence type="ECO:0000256" key="2">
    <source>
        <dbReference type="ARBA" id="ARBA00022692"/>
    </source>
</evidence>
<feature type="region of interest" description="Disordered" evidence="5">
    <location>
        <begin position="776"/>
        <end position="797"/>
    </location>
</feature>
<feature type="transmembrane region" description="Helical" evidence="6">
    <location>
        <begin position="650"/>
        <end position="669"/>
    </location>
</feature>
<evidence type="ECO:0000313" key="9">
    <source>
        <dbReference type="EMBL" id="PFH53223.1"/>
    </source>
</evidence>
<accession>A0A2A9NZ43</accession>
<keyword evidence="10" id="KW-1185">Reference proteome</keyword>
<sequence length="824" mass="92542">MRRSVDLVIAFRATRKTSLSHSQTRKDAQKAQQQYSRLIETLTYSGLHAVGRRGESLGHLLIFISCPKNLLDNLVRRERHADFLSGLPVTPVSVGATIGPLSPADRIRLVHSYITSMPTDGGLGITPDSSDWDCVESILPLHDKDFNESWVKSWTPKHLASVSVGKIRDEFGDAVAYYFAFLSSYTYFLIFPASLGLLAYFLLEPYSPLYSILVCIWSVVFVEWWRIHERILSLRFGTRGSFRVEKRRTQYKPGLTWWNKDFRSLSSIPVILLFATILALLLTGIFVLEAFVTQLYEGPGKQLITFMPTILFIALVPRVLAIYHMLARRLTIWENHAHQSTYTASLTLKTFTLSAIVAYLGLGLSAFVYVPFGEGVMCHIQVLLFAGSQSGGARWHLPFRKLSDNLWAYFIGNPMPVYTHPDLSANATADAGEKPTHIFQRTKISWDIDTQRARQKLNPARLRDQMFAYTVTNQIIGFFIEVGLPFVLRAIEKFRQNGKTHTTNAKSKLGGHVNTAGTSSIVSSGIGSSGVSTSLQVQTGGSGSINASPLIKKRVVFEDERERGGVEERDFLDAVREETALPEYDLFVDYSEMVTQFGYVAAWSTIWPLASVMAILNNFLELRSDAFKMTVHHRRPIPVRTDTIGPWLDALTFLTWLAALTNASLVYLFSPASEKIFSRSSVLEKAHEGLMAAATAESNIVQEVPNANGGSIAAIETLLLRALLIALIASHGYILLRVAIRHIVEQVWWRERSEVKEREREEKNVRKRFLKGLGVEKGEGTGTKHREVSETIGGQPGDQQRELLNGFWNHDDGIEEIERIFRES</sequence>
<dbReference type="PANTHER" id="PTHR12308:SF73">
    <property type="entry name" value="ANOCTAMIN"/>
    <property type="match status" value="1"/>
</dbReference>
<evidence type="ECO:0000256" key="4">
    <source>
        <dbReference type="ARBA" id="ARBA00023136"/>
    </source>
</evidence>
<dbReference type="Proteomes" id="UP000242287">
    <property type="component" value="Unassembled WGS sequence"/>
</dbReference>
<feature type="transmembrane region" description="Helical" evidence="6">
    <location>
        <begin position="466"/>
        <end position="488"/>
    </location>
</feature>
<feature type="transmembrane region" description="Helical" evidence="6">
    <location>
        <begin position="718"/>
        <end position="736"/>
    </location>
</feature>
<name>A0A2A9NZ43_9AGAR</name>
<dbReference type="Pfam" id="PF20877">
    <property type="entry name" value="Anoctamin_N"/>
    <property type="match status" value="1"/>
</dbReference>
<protein>
    <recommendedName>
        <fullName evidence="11">DUF590-domain-containing protein</fullName>
    </recommendedName>
</protein>
<dbReference type="EMBL" id="KZ301974">
    <property type="protein sequence ID" value="PFH53223.1"/>
    <property type="molecule type" value="Genomic_DNA"/>
</dbReference>
<evidence type="ECO:0000256" key="5">
    <source>
        <dbReference type="SAM" id="MobiDB-lite"/>
    </source>
</evidence>
<dbReference type="GO" id="GO:0016020">
    <property type="term" value="C:membrane"/>
    <property type="evidence" value="ECO:0007669"/>
    <property type="project" value="UniProtKB-SubCell"/>
</dbReference>
<keyword evidence="2 6" id="KW-0812">Transmembrane</keyword>
<evidence type="ECO:0000256" key="6">
    <source>
        <dbReference type="SAM" id="Phobius"/>
    </source>
</evidence>
<organism evidence="9 10">
    <name type="scientific">Amanita thiersii Skay4041</name>
    <dbReference type="NCBI Taxonomy" id="703135"/>
    <lineage>
        <taxon>Eukaryota</taxon>
        <taxon>Fungi</taxon>
        <taxon>Dikarya</taxon>
        <taxon>Basidiomycota</taxon>
        <taxon>Agaricomycotina</taxon>
        <taxon>Agaricomycetes</taxon>
        <taxon>Agaricomycetidae</taxon>
        <taxon>Agaricales</taxon>
        <taxon>Pluteineae</taxon>
        <taxon>Amanitaceae</taxon>
        <taxon>Amanita</taxon>
    </lineage>
</organism>
<evidence type="ECO:0000256" key="3">
    <source>
        <dbReference type="ARBA" id="ARBA00022989"/>
    </source>
</evidence>
<evidence type="ECO:0000313" key="10">
    <source>
        <dbReference type="Proteomes" id="UP000242287"/>
    </source>
</evidence>
<feature type="transmembrane region" description="Helical" evidence="6">
    <location>
        <begin position="346"/>
        <end position="370"/>
    </location>
</feature>
<dbReference type="InterPro" id="IPR049456">
    <property type="entry name" value="Anoctamin_N_fung"/>
</dbReference>
<evidence type="ECO:0000256" key="1">
    <source>
        <dbReference type="ARBA" id="ARBA00004141"/>
    </source>
</evidence>
<dbReference type="PANTHER" id="PTHR12308">
    <property type="entry name" value="ANOCTAMIN"/>
    <property type="match status" value="1"/>
</dbReference>
<dbReference type="OrthoDB" id="296386at2759"/>
<feature type="domain" description="Anoctamin alpha-beta plait" evidence="8">
    <location>
        <begin position="5"/>
        <end position="135"/>
    </location>
</feature>
<comment type="subcellular location">
    <subcellularLocation>
        <location evidence="1">Membrane</location>
        <topology evidence="1">Multi-pass membrane protein</topology>
    </subcellularLocation>
</comment>
<dbReference type="Pfam" id="PF04547">
    <property type="entry name" value="Anoctamin"/>
    <property type="match status" value="1"/>
</dbReference>
<dbReference type="InterPro" id="IPR007632">
    <property type="entry name" value="Anoctamin"/>
</dbReference>
<evidence type="ECO:0008006" key="11">
    <source>
        <dbReference type="Google" id="ProtNLM"/>
    </source>
</evidence>
<dbReference type="STRING" id="703135.A0A2A9NZ43"/>
<dbReference type="GO" id="GO:0032541">
    <property type="term" value="C:cortical endoplasmic reticulum"/>
    <property type="evidence" value="ECO:0007669"/>
    <property type="project" value="TreeGrafter"/>
</dbReference>
<keyword evidence="4 6" id="KW-0472">Membrane</keyword>
<feature type="compositionally biased region" description="Basic and acidic residues" evidence="5">
    <location>
        <begin position="776"/>
        <end position="789"/>
    </location>
</feature>
<feature type="transmembrane region" description="Helical" evidence="6">
    <location>
        <begin position="209"/>
        <end position="227"/>
    </location>
</feature>
<evidence type="ECO:0000259" key="7">
    <source>
        <dbReference type="Pfam" id="PF04547"/>
    </source>
</evidence>
<keyword evidence="3 6" id="KW-1133">Transmembrane helix</keyword>
<feature type="transmembrane region" description="Helical" evidence="6">
    <location>
        <begin position="304"/>
        <end position="326"/>
    </location>
</feature>
<feature type="transmembrane region" description="Helical" evidence="6">
    <location>
        <begin position="597"/>
        <end position="620"/>
    </location>
</feature>
<reference evidence="9 10" key="1">
    <citation type="submission" date="2014-02" db="EMBL/GenBank/DDBJ databases">
        <title>Transposable element dynamics among asymbiotic and ectomycorrhizal Amanita fungi.</title>
        <authorList>
            <consortium name="DOE Joint Genome Institute"/>
            <person name="Hess J."/>
            <person name="Skrede I."/>
            <person name="Wolfe B."/>
            <person name="LaButti K."/>
            <person name="Ohm R.A."/>
            <person name="Grigoriev I.V."/>
            <person name="Pringle A."/>
        </authorList>
    </citation>
    <scope>NUCLEOTIDE SEQUENCE [LARGE SCALE GENOMIC DNA]</scope>
    <source>
        <strain evidence="9 10">SKay4041</strain>
    </source>
</reference>
<evidence type="ECO:0000259" key="8">
    <source>
        <dbReference type="Pfam" id="PF20877"/>
    </source>
</evidence>
<feature type="transmembrane region" description="Helical" evidence="6">
    <location>
        <begin position="175"/>
        <end position="203"/>
    </location>
</feature>
<feature type="domain" description="Anoctamin transmembrane" evidence="7">
    <location>
        <begin position="167"/>
        <end position="752"/>
    </location>
</feature>